<dbReference type="Proteomes" id="UP000318571">
    <property type="component" value="Chromosome 10"/>
</dbReference>
<dbReference type="CDD" id="cd00337">
    <property type="entry name" value="Ribosomal_uL14"/>
    <property type="match status" value="1"/>
</dbReference>
<evidence type="ECO:0000256" key="2">
    <source>
        <dbReference type="ARBA" id="ARBA00010745"/>
    </source>
</evidence>
<dbReference type="SMART" id="SM01374">
    <property type="entry name" value="Ribosomal_L14"/>
    <property type="match status" value="1"/>
</dbReference>
<proteinExistence type="inferred from homology"/>
<sequence>MISLLTRLELAVPPLSRGRSLWRYNDVSREAAWPNCKPSVTHHRHQFRVDTYGIQRTTRLRVVDNSEIGREAMALGRPPKVIGVNSGYHRKKPHGAIGGVGDRVTMAILGQVKRGIIVGTKISQKPGHPRFDSNNVVLIGADGTPLGTRIHAPLSNAMRPVLKAKSHPKKVDYTKILALATRFV</sequence>
<dbReference type="STRING" id="6832.A0A553NEA1"/>
<keyword evidence="4" id="KW-0689">Ribosomal protein</keyword>
<dbReference type="SUPFAM" id="SSF50193">
    <property type="entry name" value="Ribosomal protein L14"/>
    <property type="match status" value="1"/>
</dbReference>
<dbReference type="EMBL" id="VCGU01000458">
    <property type="protein sequence ID" value="TRY63774.1"/>
    <property type="molecule type" value="Genomic_DNA"/>
</dbReference>
<dbReference type="HAMAP" id="MF_01367">
    <property type="entry name" value="Ribosomal_uL14"/>
    <property type="match status" value="1"/>
</dbReference>
<dbReference type="PANTHER" id="PTHR21037:SF3">
    <property type="entry name" value="LARGE RIBOSOMAL SUBUNIT PROTEIN UL14M"/>
    <property type="match status" value="1"/>
</dbReference>
<evidence type="ECO:0000256" key="7">
    <source>
        <dbReference type="ARBA" id="ARBA00040118"/>
    </source>
</evidence>
<reference evidence="9 10" key="1">
    <citation type="journal article" date="2018" name="Nat. Ecol. Evol.">
        <title>Genomic signatures of mitonuclear coevolution across populations of Tigriopus californicus.</title>
        <authorList>
            <person name="Barreto F.S."/>
            <person name="Watson E.T."/>
            <person name="Lima T.G."/>
            <person name="Willett C.S."/>
            <person name="Edmands S."/>
            <person name="Li W."/>
            <person name="Burton R.S."/>
        </authorList>
    </citation>
    <scope>NUCLEOTIDE SEQUENCE [LARGE SCALE GENOMIC DNA]</scope>
    <source>
        <strain evidence="9 10">San Diego</strain>
    </source>
</reference>
<accession>A0A553NEA1</accession>
<dbReference type="GO" id="GO:0005840">
    <property type="term" value="C:ribosome"/>
    <property type="evidence" value="ECO:0007669"/>
    <property type="project" value="UniProtKB-KW"/>
</dbReference>
<dbReference type="OMA" id="CADWAIA"/>
<evidence type="ECO:0000313" key="10">
    <source>
        <dbReference type="Proteomes" id="UP000318571"/>
    </source>
</evidence>
<keyword evidence="3" id="KW-0809">Transit peptide</keyword>
<evidence type="ECO:0000256" key="3">
    <source>
        <dbReference type="ARBA" id="ARBA00022946"/>
    </source>
</evidence>
<dbReference type="GO" id="GO:0003735">
    <property type="term" value="F:structural constituent of ribosome"/>
    <property type="evidence" value="ECO:0007669"/>
    <property type="project" value="InterPro"/>
</dbReference>
<organism evidence="9 10">
    <name type="scientific">Tigriopus californicus</name>
    <name type="common">Marine copepod</name>
    <dbReference type="NCBI Taxonomy" id="6832"/>
    <lineage>
        <taxon>Eukaryota</taxon>
        <taxon>Metazoa</taxon>
        <taxon>Ecdysozoa</taxon>
        <taxon>Arthropoda</taxon>
        <taxon>Crustacea</taxon>
        <taxon>Multicrustacea</taxon>
        <taxon>Hexanauplia</taxon>
        <taxon>Copepoda</taxon>
        <taxon>Harpacticoida</taxon>
        <taxon>Harpacticidae</taxon>
        <taxon>Tigriopus</taxon>
    </lineage>
</organism>
<evidence type="ECO:0000256" key="6">
    <source>
        <dbReference type="ARBA" id="ARBA00023274"/>
    </source>
</evidence>
<evidence type="ECO:0000313" key="9">
    <source>
        <dbReference type="EMBL" id="TRY63774.1"/>
    </source>
</evidence>
<comment type="caution">
    <text evidence="9">The sequence shown here is derived from an EMBL/GenBank/DDBJ whole genome shotgun (WGS) entry which is preliminary data.</text>
</comment>
<dbReference type="GO" id="GO:0006412">
    <property type="term" value="P:translation"/>
    <property type="evidence" value="ECO:0007669"/>
    <property type="project" value="InterPro"/>
</dbReference>
<keyword evidence="6" id="KW-0687">Ribonucleoprotein</keyword>
<keyword evidence="10" id="KW-1185">Reference proteome</keyword>
<dbReference type="PANTHER" id="PTHR21037">
    <property type="entry name" value="39S RIBOSOMAL PROTEIN L14, MITOCHONDRIAL"/>
    <property type="match status" value="1"/>
</dbReference>
<dbReference type="Gene3D" id="2.40.150.20">
    <property type="entry name" value="Ribosomal protein L14"/>
    <property type="match status" value="1"/>
</dbReference>
<gene>
    <name evidence="9" type="ORF">TCAL_00364</name>
</gene>
<dbReference type="Pfam" id="PF00238">
    <property type="entry name" value="Ribosomal_L14"/>
    <property type="match status" value="1"/>
</dbReference>
<protein>
    <recommendedName>
        <fullName evidence="7">Large ribosomal subunit protein uL14m</fullName>
    </recommendedName>
    <alternativeName>
        <fullName evidence="8">39S ribosomal protein L14, mitochondrial</fullName>
    </alternativeName>
</protein>
<dbReference type="InterPro" id="IPR000218">
    <property type="entry name" value="Ribosomal_uL14"/>
</dbReference>
<evidence type="ECO:0000256" key="4">
    <source>
        <dbReference type="ARBA" id="ARBA00022980"/>
    </source>
</evidence>
<dbReference type="OrthoDB" id="274765at2759"/>
<dbReference type="GO" id="GO:1990904">
    <property type="term" value="C:ribonucleoprotein complex"/>
    <property type="evidence" value="ECO:0007669"/>
    <property type="project" value="UniProtKB-KW"/>
</dbReference>
<name>A0A553NEA1_TIGCA</name>
<comment type="similarity">
    <text evidence="2">Belongs to the universal ribosomal protein uL14 family.</text>
</comment>
<keyword evidence="5" id="KW-0496">Mitochondrion</keyword>
<evidence type="ECO:0000256" key="1">
    <source>
        <dbReference type="ARBA" id="ARBA00004173"/>
    </source>
</evidence>
<evidence type="ECO:0000256" key="5">
    <source>
        <dbReference type="ARBA" id="ARBA00023128"/>
    </source>
</evidence>
<comment type="subcellular location">
    <subcellularLocation>
        <location evidence="1">Mitochondrion</location>
    </subcellularLocation>
</comment>
<dbReference type="GO" id="GO:0005739">
    <property type="term" value="C:mitochondrion"/>
    <property type="evidence" value="ECO:0007669"/>
    <property type="project" value="UniProtKB-SubCell"/>
</dbReference>
<dbReference type="InterPro" id="IPR036853">
    <property type="entry name" value="Ribosomal_uL14_sf"/>
</dbReference>
<evidence type="ECO:0000256" key="8">
    <source>
        <dbReference type="ARBA" id="ARBA00042938"/>
    </source>
</evidence>
<dbReference type="AlphaFoldDB" id="A0A553NEA1"/>